<dbReference type="Gene3D" id="3.90.920.10">
    <property type="entry name" value="DNA primase, PRIM domain"/>
    <property type="match status" value="1"/>
</dbReference>
<evidence type="ECO:0000313" key="2">
    <source>
        <dbReference type="EMBL" id="MEB3100895.1"/>
    </source>
</evidence>
<keyword evidence="2" id="KW-0436">Ligase</keyword>
<proteinExistence type="predicted"/>
<evidence type="ECO:0000313" key="3">
    <source>
        <dbReference type="Proteomes" id="UP001310386"/>
    </source>
</evidence>
<dbReference type="Proteomes" id="UP001310386">
    <property type="component" value="Unassembled WGS sequence"/>
</dbReference>
<dbReference type="EMBL" id="JAYJLD010000004">
    <property type="protein sequence ID" value="MEB3100895.1"/>
    <property type="molecule type" value="Genomic_DNA"/>
</dbReference>
<dbReference type="InterPro" id="IPR014145">
    <property type="entry name" value="LigD_pol_dom"/>
</dbReference>
<dbReference type="RefSeq" id="WP_371753009.1">
    <property type="nucleotide sequence ID" value="NZ_JAYJLD010000004.1"/>
</dbReference>
<dbReference type="PANTHER" id="PTHR42705">
    <property type="entry name" value="BIFUNCTIONAL NON-HOMOLOGOUS END JOINING PROTEIN LIGD"/>
    <property type="match status" value="1"/>
</dbReference>
<dbReference type="CDD" id="cd04861">
    <property type="entry name" value="LigD_Pol_like"/>
    <property type="match status" value="1"/>
</dbReference>
<dbReference type="EC" id="6.5.1.1" evidence="2"/>
<dbReference type="PANTHER" id="PTHR42705:SF2">
    <property type="entry name" value="BIFUNCTIONAL NON-HOMOLOGOUS END JOINING PROTEIN LIGD"/>
    <property type="match status" value="1"/>
</dbReference>
<accession>A0ABU5ZEG7</accession>
<name>A0ABU5ZEG7_9BACL</name>
<keyword evidence="3" id="KW-1185">Reference proteome</keyword>
<protein>
    <submittedName>
        <fullName evidence="2">Non-homologous end-joining DNA ligase</fullName>
        <ecNumber evidence="2">6.5.1.1</ecNumber>
    </submittedName>
</protein>
<comment type="caution">
    <text evidence="2">The sequence shown here is derived from an EMBL/GenBank/DDBJ whole genome shotgun (WGS) entry which is preliminary data.</text>
</comment>
<dbReference type="InterPro" id="IPR052171">
    <property type="entry name" value="NHEJ_LigD"/>
</dbReference>
<dbReference type="GO" id="GO:0003910">
    <property type="term" value="F:DNA ligase (ATP) activity"/>
    <property type="evidence" value="ECO:0007669"/>
    <property type="project" value="UniProtKB-EC"/>
</dbReference>
<dbReference type="NCBIfam" id="TIGR02778">
    <property type="entry name" value="ligD_pol"/>
    <property type="match status" value="1"/>
</dbReference>
<gene>
    <name evidence="2" type="primary">ligD</name>
    <name evidence="2" type="ORF">VF724_04390</name>
</gene>
<dbReference type="Pfam" id="PF21686">
    <property type="entry name" value="LigD_Prim-Pol"/>
    <property type="match status" value="1"/>
</dbReference>
<evidence type="ECO:0000259" key="1">
    <source>
        <dbReference type="Pfam" id="PF21686"/>
    </source>
</evidence>
<feature type="domain" description="DNA ligase D polymerase" evidence="1">
    <location>
        <begin position="33"/>
        <end position="278"/>
    </location>
</feature>
<reference evidence="2" key="1">
    <citation type="submission" date="2023-12" db="EMBL/GenBank/DDBJ databases">
        <title>Fervidustalea candida gen. nov., sp. nov., a novel member of the family Paenibacillaceae isolated from a geothermal area.</title>
        <authorList>
            <person name="Li W.-J."/>
            <person name="Jiao J.-Y."/>
            <person name="Chen Y."/>
        </authorList>
    </citation>
    <scope>NUCLEOTIDE SEQUENCE</scope>
    <source>
        <strain evidence="2">SYSU GA230002</strain>
    </source>
</reference>
<organism evidence="2 3">
    <name type="scientific">Ferviditalea candida</name>
    <dbReference type="NCBI Taxonomy" id="3108399"/>
    <lineage>
        <taxon>Bacteria</taxon>
        <taxon>Bacillati</taxon>
        <taxon>Bacillota</taxon>
        <taxon>Bacilli</taxon>
        <taxon>Bacillales</taxon>
        <taxon>Paenibacillaceae</taxon>
        <taxon>Ferviditalea</taxon>
    </lineage>
</organism>
<sequence length="300" mass="34336">MAAASLKEIIRVEGHEIAVTNPEKVLWPGQGITKMDFLLQLAKLAPYLLTYCRNRYLTTIRFPDGIRGKSFYQKNCPEPSPEFVRTAVLNGINYVNLDSLSALMWLGNLASIEFHPSFHYIGDPLPSEWIIDIDPSLEVEPRIMQAALLVGEVLDSLRIRSIPKTSGATGIQIFVPIRRGYTFEQLRAIGEFIGNFLSHKHPGLFTIERLKKNRKDLIYIDYLQHWPGKTLSAPYTPRAREHAPVSTPLEWNELSMNLRFQDFNLFTIEDRLRSKGDLIQQIPPQSLDSILDFIMKKKNT</sequence>